<accession>A0A1T3NWW7</accession>
<dbReference type="PANTHER" id="PTHR47235">
    <property type="entry name" value="BLR6548 PROTEIN"/>
    <property type="match status" value="1"/>
</dbReference>
<dbReference type="AlphaFoldDB" id="A0A1T3NWW7"/>
<dbReference type="PROSITE" id="PS51257">
    <property type="entry name" value="PROKAR_LIPOPROTEIN"/>
    <property type="match status" value="1"/>
</dbReference>
<dbReference type="Proteomes" id="UP000190037">
    <property type="component" value="Unassembled WGS sequence"/>
</dbReference>
<dbReference type="OrthoDB" id="26870at2"/>
<dbReference type="Gene3D" id="3.40.50.2300">
    <property type="match status" value="2"/>
</dbReference>
<dbReference type="SUPFAM" id="SSF53822">
    <property type="entry name" value="Periplasmic binding protein-like I"/>
    <property type="match status" value="1"/>
</dbReference>
<name>A0A1T3NWW7_9ACTN</name>
<evidence type="ECO:0000313" key="4">
    <source>
        <dbReference type="EMBL" id="OPC81171.1"/>
    </source>
</evidence>
<comment type="caution">
    <text evidence="4">The sequence shown here is derived from an EMBL/GenBank/DDBJ whole genome shotgun (WGS) entry which is preliminary data.</text>
</comment>
<organism evidence="4 5">
    <name type="scientific">Embleya scabrispora</name>
    <dbReference type="NCBI Taxonomy" id="159449"/>
    <lineage>
        <taxon>Bacteria</taxon>
        <taxon>Bacillati</taxon>
        <taxon>Actinomycetota</taxon>
        <taxon>Actinomycetes</taxon>
        <taxon>Kitasatosporales</taxon>
        <taxon>Streptomycetaceae</taxon>
        <taxon>Embleya</taxon>
    </lineage>
</organism>
<evidence type="ECO:0000259" key="3">
    <source>
        <dbReference type="Pfam" id="PF13458"/>
    </source>
</evidence>
<dbReference type="InterPro" id="IPR028082">
    <property type="entry name" value="Peripla_BP_I"/>
</dbReference>
<keyword evidence="5" id="KW-1185">Reference proteome</keyword>
<dbReference type="PANTHER" id="PTHR47235:SF1">
    <property type="entry name" value="BLR6548 PROTEIN"/>
    <property type="match status" value="1"/>
</dbReference>
<dbReference type="Pfam" id="PF13458">
    <property type="entry name" value="Peripla_BP_6"/>
    <property type="match status" value="1"/>
</dbReference>
<dbReference type="STRING" id="159449.B4N89_09590"/>
<evidence type="ECO:0000313" key="5">
    <source>
        <dbReference type="Proteomes" id="UP000190037"/>
    </source>
</evidence>
<evidence type="ECO:0000256" key="1">
    <source>
        <dbReference type="ARBA" id="ARBA00010062"/>
    </source>
</evidence>
<proteinExistence type="inferred from homology"/>
<protein>
    <submittedName>
        <fullName evidence="4">ABC transporter</fullName>
    </submittedName>
</protein>
<comment type="similarity">
    <text evidence="1">Belongs to the leucine-binding protein family.</text>
</comment>
<dbReference type="InterPro" id="IPR028081">
    <property type="entry name" value="Leu-bd"/>
</dbReference>
<feature type="domain" description="Leucine-binding protein" evidence="3">
    <location>
        <begin position="43"/>
        <end position="384"/>
    </location>
</feature>
<sequence>MRVGAALAALVLAATACSTKGDDDRKDKQSGGVKSGPGVTDTTITLGALTDLSGPYAPLGKSIVNAQQLYVDEINAQGGICGRKLAITVRDHGYDVQKAVAAYTEIKGGVAGFPQVIGSAVVTALQDSLKQDRILTFPQAWPATLLNRPEIQIVGTTYDIDMINGMDFLAQAAQLKSGDKVGHVYFEGEYGENALAGAKFAAGKLGVQIVEQKIKATDTDLTAQIAALRGAGVKAILISAGPTQTATLVGFGAVAGLRVPVLTSAPGFHPQVMASAAAGALEQLLYVVSAAPAMGADIPAVKKLAADYKAKYPDGTLDQGVISGYNAMKIFGEDLKAACAAKDLSHAGIIAAHRQQKQMDTGLGTPEDFSDVTKPATYKSYILKPSKAAPGSLVVAKDAYEVPAAREYKLPAAG</sequence>
<dbReference type="eggNOG" id="COG0683">
    <property type="taxonomic scope" value="Bacteria"/>
</dbReference>
<evidence type="ECO:0000256" key="2">
    <source>
        <dbReference type="ARBA" id="ARBA00022729"/>
    </source>
</evidence>
<gene>
    <name evidence="4" type="ORF">B4N89_09590</name>
</gene>
<reference evidence="4 5" key="1">
    <citation type="submission" date="2017-03" db="EMBL/GenBank/DDBJ databases">
        <title>Draft genome sequence of Streptomyces scabrisporus NF3, endophyte isolated from Amphipterygium adstringens.</title>
        <authorList>
            <person name="Vazquez M."/>
            <person name="Ceapa C.D."/>
            <person name="Rodriguez Luna D."/>
            <person name="Sanchez Esquivel S."/>
        </authorList>
    </citation>
    <scope>NUCLEOTIDE SEQUENCE [LARGE SCALE GENOMIC DNA]</scope>
    <source>
        <strain evidence="4 5">NF3</strain>
    </source>
</reference>
<keyword evidence="2" id="KW-0732">Signal</keyword>
<dbReference type="EMBL" id="MWQN01000001">
    <property type="protein sequence ID" value="OPC81171.1"/>
    <property type="molecule type" value="Genomic_DNA"/>
</dbReference>